<keyword evidence="2" id="KW-1185">Reference proteome</keyword>
<gene>
    <name evidence="1" type="ORF">FRX31_025552</name>
</gene>
<proteinExistence type="predicted"/>
<dbReference type="Proteomes" id="UP000554482">
    <property type="component" value="Unassembled WGS sequence"/>
</dbReference>
<comment type="caution">
    <text evidence="1">The sequence shown here is derived from an EMBL/GenBank/DDBJ whole genome shotgun (WGS) entry which is preliminary data.</text>
</comment>
<evidence type="ECO:0000313" key="2">
    <source>
        <dbReference type="Proteomes" id="UP000554482"/>
    </source>
</evidence>
<dbReference type="EMBL" id="JABWDY010031495">
    <property type="protein sequence ID" value="KAF5184863.1"/>
    <property type="molecule type" value="Genomic_DNA"/>
</dbReference>
<sequence length="90" mass="10034">MSTNDNAAALTLTDSLSPWVLLDVCTVQFNFPWPQNYRRGPIKDAIKPVGRMKPFSCKRLCKLSTLCFIHITRSMSANLVGSSGLLVRMC</sequence>
<reference evidence="1 2" key="1">
    <citation type="submission" date="2020-06" db="EMBL/GenBank/DDBJ databases">
        <title>Transcriptomic and genomic resources for Thalictrum thalictroides and T. hernandezii: Facilitating candidate gene discovery in an emerging model plant lineage.</title>
        <authorList>
            <person name="Arias T."/>
            <person name="Riano-Pachon D.M."/>
            <person name="Di Stilio V.S."/>
        </authorList>
    </citation>
    <scope>NUCLEOTIDE SEQUENCE [LARGE SCALE GENOMIC DNA]</scope>
    <source>
        <strain evidence="2">cv. WT478/WT964</strain>
        <tissue evidence="1">Leaves</tissue>
    </source>
</reference>
<accession>A0A7J6VIW6</accession>
<dbReference type="AlphaFoldDB" id="A0A7J6VIW6"/>
<protein>
    <submittedName>
        <fullName evidence="1">Uncharacterized protein</fullName>
    </submittedName>
</protein>
<name>A0A7J6VIW6_THATH</name>
<evidence type="ECO:0000313" key="1">
    <source>
        <dbReference type="EMBL" id="KAF5184863.1"/>
    </source>
</evidence>
<organism evidence="1 2">
    <name type="scientific">Thalictrum thalictroides</name>
    <name type="common">Rue-anemone</name>
    <name type="synonym">Anemone thalictroides</name>
    <dbReference type="NCBI Taxonomy" id="46969"/>
    <lineage>
        <taxon>Eukaryota</taxon>
        <taxon>Viridiplantae</taxon>
        <taxon>Streptophyta</taxon>
        <taxon>Embryophyta</taxon>
        <taxon>Tracheophyta</taxon>
        <taxon>Spermatophyta</taxon>
        <taxon>Magnoliopsida</taxon>
        <taxon>Ranunculales</taxon>
        <taxon>Ranunculaceae</taxon>
        <taxon>Thalictroideae</taxon>
        <taxon>Thalictrum</taxon>
    </lineage>
</organism>